<organism evidence="2 3">
    <name type="scientific">Burkholderia ambifaria (strain MC40-6)</name>
    <dbReference type="NCBI Taxonomy" id="398577"/>
    <lineage>
        <taxon>Bacteria</taxon>
        <taxon>Pseudomonadati</taxon>
        <taxon>Pseudomonadota</taxon>
        <taxon>Betaproteobacteria</taxon>
        <taxon>Burkholderiales</taxon>
        <taxon>Burkholderiaceae</taxon>
        <taxon>Burkholderia</taxon>
        <taxon>Burkholderia cepacia complex</taxon>
    </lineage>
</organism>
<evidence type="ECO:0008006" key="4">
    <source>
        <dbReference type="Google" id="ProtNLM"/>
    </source>
</evidence>
<dbReference type="OrthoDB" id="8978398at2"/>
<dbReference type="AlphaFoldDB" id="B1Z4T7"/>
<reference evidence="3" key="1">
    <citation type="submission" date="2008-04" db="EMBL/GenBank/DDBJ databases">
        <title>Complete sequence of chromosome 3 of Burkholderia ambifaria MC40-6.</title>
        <authorList>
            <person name="Copeland A."/>
            <person name="Lucas S."/>
            <person name="Lapidus A."/>
            <person name="Glavina del Rio T."/>
            <person name="Dalin E."/>
            <person name="Tice H."/>
            <person name="Pitluck S."/>
            <person name="Chain P."/>
            <person name="Malfatti S."/>
            <person name="Shin M."/>
            <person name="Vergez L."/>
            <person name="Lang D."/>
            <person name="Schmutz J."/>
            <person name="Larimer F."/>
            <person name="Land M."/>
            <person name="Hauser L."/>
            <person name="Kyrpides N."/>
            <person name="Lykidis A."/>
            <person name="Ramette A."/>
            <person name="Konstantinidis K."/>
            <person name="Tiedje J."/>
            <person name="Richardson P."/>
        </authorList>
    </citation>
    <scope>NUCLEOTIDE SEQUENCE [LARGE SCALE GENOMIC DNA]</scope>
    <source>
        <strain evidence="3">MC40-6</strain>
    </source>
</reference>
<protein>
    <recommendedName>
        <fullName evidence="4">Lipoprotein</fullName>
    </recommendedName>
</protein>
<gene>
    <name evidence="2" type="ordered locus">BamMC406_6318</name>
</gene>
<accession>B1Z4T7</accession>
<name>B1Z4T7_BURA4</name>
<proteinExistence type="predicted"/>
<sequence>MMRSSWTPYLCGAVLCSFALGNVAQAETVSQENQTMQFSYTTNGGADGSINTYGNNSVSVSGNVLQVQIGDSEGSRNINGVGIYEMKLSNENLESARQMAELLCSKNDPNSDVTTPDLYTARCGGQTRSGFVRDFSRPIATKIFNLMNMLRSVGIQDGRKLVKLDLSLVSIDRTVDGFLISLRFENSGDYPIQFKTPDGWETKMGKYMDILAVYDSKSGMGGKVGFALAGQPLADPAQFPNGEVLLAPHSAVVVKIKTARVGKFTAGTYDLYAGAFMNIKVTGIESSLLRVDFHSDYKKPTRIAFDRDYPSTPREREQWEAYQRTRLSYFPVKPGETFAEDGLYRAVRTNSSAHRSLQLVPFKAGDVATADNVKMLMDGGNGISFDGPVQWQWEGSTPTPVKQYSFDIVEETRQFCKPGAVCPRSGRWLPRMREGWNSIRYDLAGIVTLRYGHTMPAVKGAGDDADWEWIGV</sequence>
<dbReference type="KEGG" id="bac:BamMC406_6318"/>
<feature type="chain" id="PRO_5002773846" description="Lipoprotein" evidence="1">
    <location>
        <begin position="27"/>
        <end position="472"/>
    </location>
</feature>
<evidence type="ECO:0000313" key="2">
    <source>
        <dbReference type="EMBL" id="ACB68750.1"/>
    </source>
</evidence>
<dbReference type="Proteomes" id="UP000001680">
    <property type="component" value="Chromosome 3"/>
</dbReference>
<evidence type="ECO:0000256" key="1">
    <source>
        <dbReference type="SAM" id="SignalP"/>
    </source>
</evidence>
<evidence type="ECO:0000313" key="3">
    <source>
        <dbReference type="Proteomes" id="UP000001680"/>
    </source>
</evidence>
<dbReference type="EMBL" id="CP001027">
    <property type="protein sequence ID" value="ACB68750.1"/>
    <property type="molecule type" value="Genomic_DNA"/>
</dbReference>
<feature type="signal peptide" evidence="1">
    <location>
        <begin position="1"/>
        <end position="26"/>
    </location>
</feature>
<dbReference type="HOGENOM" id="CLU_620650_0_0_4"/>
<keyword evidence="1" id="KW-0732">Signal</keyword>